<proteinExistence type="predicted"/>
<sequence length="52" mass="5817">MFSLHSSIGIDQELRSFQTTNKSSSSVWSMITSSQSSWVDFFSFTSRDASTS</sequence>
<dbReference type="AlphaFoldDB" id="A0A2P2PPZ8"/>
<name>A0A2P2PPZ8_RHIMU</name>
<reference evidence="1" key="1">
    <citation type="submission" date="2018-02" db="EMBL/GenBank/DDBJ databases">
        <title>Rhizophora mucronata_Transcriptome.</title>
        <authorList>
            <person name="Meera S.P."/>
            <person name="Sreeshan A."/>
            <person name="Augustine A."/>
        </authorList>
    </citation>
    <scope>NUCLEOTIDE SEQUENCE</scope>
    <source>
        <tissue evidence="1">Leaf</tissue>
    </source>
</reference>
<dbReference type="EMBL" id="GGEC01076300">
    <property type="protein sequence ID" value="MBX56784.1"/>
    <property type="molecule type" value="Transcribed_RNA"/>
</dbReference>
<protein>
    <submittedName>
        <fullName evidence="1">Uncharacterized protein</fullName>
    </submittedName>
</protein>
<organism evidence="1">
    <name type="scientific">Rhizophora mucronata</name>
    <name type="common">Asiatic mangrove</name>
    <dbReference type="NCBI Taxonomy" id="61149"/>
    <lineage>
        <taxon>Eukaryota</taxon>
        <taxon>Viridiplantae</taxon>
        <taxon>Streptophyta</taxon>
        <taxon>Embryophyta</taxon>
        <taxon>Tracheophyta</taxon>
        <taxon>Spermatophyta</taxon>
        <taxon>Magnoliopsida</taxon>
        <taxon>eudicotyledons</taxon>
        <taxon>Gunneridae</taxon>
        <taxon>Pentapetalae</taxon>
        <taxon>rosids</taxon>
        <taxon>fabids</taxon>
        <taxon>Malpighiales</taxon>
        <taxon>Rhizophoraceae</taxon>
        <taxon>Rhizophora</taxon>
    </lineage>
</organism>
<evidence type="ECO:0000313" key="1">
    <source>
        <dbReference type="EMBL" id="MBX56784.1"/>
    </source>
</evidence>
<accession>A0A2P2PPZ8</accession>